<proteinExistence type="predicted"/>
<name>A0A1B0BC84_9MUSC</name>
<sequence>MKPPKSIVAISLICHASKEHKLRENTFVDIKFTYLFTLNALFYFAKMPNERGINRMLRIAEILLGVGLDLHFLANVVFPKSFVIDSASTIEPIGHTFASHPNI</sequence>
<dbReference type="EnsemblMetazoa" id="GPPI025483-RA">
    <property type="protein sequence ID" value="GPPI025483-PA"/>
    <property type="gene ID" value="GPPI025483"/>
</dbReference>
<dbReference type="EMBL" id="JXJN01011893">
    <property type="status" value="NOT_ANNOTATED_CDS"/>
    <property type="molecule type" value="Genomic_DNA"/>
</dbReference>
<dbReference type="AlphaFoldDB" id="A0A1B0BC84"/>
<accession>A0A1B0BC84</accession>
<dbReference type="VEuPathDB" id="VectorBase:GPPI025483"/>
<evidence type="ECO:0000313" key="1">
    <source>
        <dbReference type="EnsemblMetazoa" id="GPPI025483-PA"/>
    </source>
</evidence>
<organism evidence="1 2">
    <name type="scientific">Glossina palpalis gambiensis</name>
    <dbReference type="NCBI Taxonomy" id="67801"/>
    <lineage>
        <taxon>Eukaryota</taxon>
        <taxon>Metazoa</taxon>
        <taxon>Ecdysozoa</taxon>
        <taxon>Arthropoda</taxon>
        <taxon>Hexapoda</taxon>
        <taxon>Insecta</taxon>
        <taxon>Pterygota</taxon>
        <taxon>Neoptera</taxon>
        <taxon>Endopterygota</taxon>
        <taxon>Diptera</taxon>
        <taxon>Brachycera</taxon>
        <taxon>Muscomorpha</taxon>
        <taxon>Hippoboscoidea</taxon>
        <taxon>Glossinidae</taxon>
        <taxon>Glossina</taxon>
    </lineage>
</organism>
<evidence type="ECO:0000313" key="2">
    <source>
        <dbReference type="Proteomes" id="UP000092460"/>
    </source>
</evidence>
<keyword evidence="2" id="KW-1185">Reference proteome</keyword>
<reference evidence="2" key="1">
    <citation type="submission" date="2015-01" db="EMBL/GenBank/DDBJ databases">
        <authorList>
            <person name="Aksoy S."/>
            <person name="Warren W."/>
            <person name="Wilson R.K."/>
        </authorList>
    </citation>
    <scope>NUCLEOTIDE SEQUENCE [LARGE SCALE GENOMIC DNA]</scope>
    <source>
        <strain evidence="2">IAEA</strain>
    </source>
</reference>
<protein>
    <submittedName>
        <fullName evidence="1">Uncharacterized protein</fullName>
    </submittedName>
</protein>
<dbReference type="Proteomes" id="UP000092460">
    <property type="component" value="Unassembled WGS sequence"/>
</dbReference>
<reference evidence="1" key="2">
    <citation type="submission" date="2020-05" db="UniProtKB">
        <authorList>
            <consortium name="EnsemblMetazoa"/>
        </authorList>
    </citation>
    <scope>IDENTIFICATION</scope>
    <source>
        <strain evidence="1">IAEA</strain>
    </source>
</reference>